<evidence type="ECO:0000313" key="3">
    <source>
        <dbReference type="Proteomes" id="UP000214720"/>
    </source>
</evidence>
<evidence type="ECO:0000313" key="2">
    <source>
        <dbReference type="EMBL" id="OXC74865.1"/>
    </source>
</evidence>
<feature type="region of interest" description="Disordered" evidence="1">
    <location>
        <begin position="1"/>
        <end position="48"/>
    </location>
</feature>
<evidence type="ECO:0000256" key="1">
    <source>
        <dbReference type="SAM" id="MobiDB-lite"/>
    </source>
</evidence>
<name>A0A226WUK3_CABSO</name>
<comment type="caution">
    <text evidence="2">The sequence shown here is derived from an EMBL/GenBank/DDBJ whole genome shotgun (WGS) entry which is preliminary data.</text>
</comment>
<feature type="compositionally biased region" description="Polar residues" evidence="1">
    <location>
        <begin position="21"/>
        <end position="34"/>
    </location>
</feature>
<accession>A0A226WUK3</accession>
<proteinExistence type="predicted"/>
<gene>
    <name evidence="2" type="ORF">BSU04_29845</name>
</gene>
<sequence>MPDWHTSAPFALQSPCRTRPQPLQQSGAAATATISKKRSAAKAEKKAP</sequence>
<protein>
    <submittedName>
        <fullName evidence="2">Uncharacterized protein</fullName>
    </submittedName>
</protein>
<dbReference type="AlphaFoldDB" id="A0A226WUK3"/>
<reference evidence="3" key="1">
    <citation type="submission" date="2017-01" db="EMBL/GenBank/DDBJ databases">
        <title>Genome Analysis of Deinococcus marmoris KOPRI26562.</title>
        <authorList>
            <person name="Kim J.H."/>
            <person name="Oh H.-M."/>
        </authorList>
    </citation>
    <scope>NUCLEOTIDE SEQUENCE [LARGE SCALE GENOMIC DNA]</scope>
    <source>
        <strain evidence="3">PAMC 26633</strain>
    </source>
</reference>
<organism evidence="2 3">
    <name type="scientific">Caballeronia sordidicola</name>
    <name type="common">Burkholderia sordidicola</name>
    <dbReference type="NCBI Taxonomy" id="196367"/>
    <lineage>
        <taxon>Bacteria</taxon>
        <taxon>Pseudomonadati</taxon>
        <taxon>Pseudomonadota</taxon>
        <taxon>Betaproteobacteria</taxon>
        <taxon>Burkholderiales</taxon>
        <taxon>Burkholderiaceae</taxon>
        <taxon>Caballeronia</taxon>
    </lineage>
</organism>
<dbReference type="EMBL" id="MTHB01000200">
    <property type="protein sequence ID" value="OXC74865.1"/>
    <property type="molecule type" value="Genomic_DNA"/>
</dbReference>
<dbReference type="Proteomes" id="UP000214720">
    <property type="component" value="Unassembled WGS sequence"/>
</dbReference>